<evidence type="ECO:0000313" key="1">
    <source>
        <dbReference type="EMBL" id="OCG73137.1"/>
    </source>
</evidence>
<comment type="caution">
    <text evidence="1">The sequence shown here is derived from an EMBL/GenBank/DDBJ whole genome shotgun (WGS) entry which is preliminary data.</text>
</comment>
<dbReference type="PANTHER" id="PTHR34387:SF2">
    <property type="entry name" value="SLR1258 PROTEIN"/>
    <property type="match status" value="1"/>
</dbReference>
<dbReference type="GO" id="GO:0006974">
    <property type="term" value="P:DNA damage response"/>
    <property type="evidence" value="ECO:0007669"/>
    <property type="project" value="TreeGrafter"/>
</dbReference>
<dbReference type="PANTHER" id="PTHR34387">
    <property type="entry name" value="SLR1258 PROTEIN"/>
    <property type="match status" value="1"/>
</dbReference>
<keyword evidence="2" id="KW-1185">Reference proteome</keyword>
<dbReference type="InterPro" id="IPR052022">
    <property type="entry name" value="26kDa_periplasmic_antigen"/>
</dbReference>
<dbReference type="OrthoDB" id="3724496at2"/>
<sequence length="218" mass="23882">MSDVVISVRGTAQRRVAPELAVVSAQVRADGPDRASVTRRVGQVADTVRSRLKALEEGERIVRWSSERAYFWSARPWNNDGRQLPPVHYGTVQFRATFDDFAELSGWIGELSEIDAVQVDGVDWRLTEDTRARIERETASEAVGVALERAKAYADALELGEVVAVEIADHDMLSRDAPQPFAAMRARGAAAASPPPVELEPEEIVISATVEGRFAARA</sequence>
<reference evidence="1 2" key="1">
    <citation type="submission" date="2016-05" db="EMBL/GenBank/DDBJ databases">
        <authorList>
            <person name="Lavstsen T."/>
            <person name="Jespersen J.S."/>
        </authorList>
    </citation>
    <scope>NUCLEOTIDE SEQUENCE [LARGE SCALE GENOMIC DNA]</scope>
    <source>
        <strain evidence="1 2">YLB-01</strain>
    </source>
</reference>
<gene>
    <name evidence="1" type="ORF">A7J15_09350</name>
</gene>
<dbReference type="EMBL" id="LXMD01000027">
    <property type="protein sequence ID" value="OCG73137.1"/>
    <property type="molecule type" value="Genomic_DNA"/>
</dbReference>
<protein>
    <submittedName>
        <fullName evidence="1">Uncharacterized protein</fullName>
    </submittedName>
</protein>
<evidence type="ECO:0000313" key="2">
    <source>
        <dbReference type="Proteomes" id="UP000093355"/>
    </source>
</evidence>
<accession>A0A1B9N978</accession>
<dbReference type="InterPro" id="IPR007497">
    <property type="entry name" value="SIMPL/DUF541"/>
</dbReference>
<dbReference type="Gene3D" id="3.30.110.170">
    <property type="entry name" value="Protein of unknown function (DUF541), domain 1"/>
    <property type="match status" value="1"/>
</dbReference>
<name>A0A1B9N978_9MICO</name>
<dbReference type="RefSeq" id="WP_067027244.1">
    <property type="nucleotide sequence ID" value="NZ_CP038256.1"/>
</dbReference>
<dbReference type="Pfam" id="PF04402">
    <property type="entry name" value="SIMPL"/>
    <property type="match status" value="1"/>
</dbReference>
<dbReference type="Gene3D" id="3.30.70.2970">
    <property type="entry name" value="Protein of unknown function (DUF541), domain 2"/>
    <property type="match status" value="1"/>
</dbReference>
<dbReference type="AlphaFoldDB" id="A0A1B9N978"/>
<proteinExistence type="predicted"/>
<dbReference type="Proteomes" id="UP000093355">
    <property type="component" value="Unassembled WGS sequence"/>
</dbReference>
<organism evidence="1 2">
    <name type="scientific">Microbacterium sediminis</name>
    <dbReference type="NCBI Taxonomy" id="904291"/>
    <lineage>
        <taxon>Bacteria</taxon>
        <taxon>Bacillati</taxon>
        <taxon>Actinomycetota</taxon>
        <taxon>Actinomycetes</taxon>
        <taxon>Micrococcales</taxon>
        <taxon>Microbacteriaceae</taxon>
        <taxon>Microbacterium</taxon>
    </lineage>
</organism>
<dbReference type="STRING" id="904291.A7J15_09350"/>